<proteinExistence type="inferred from homology"/>
<evidence type="ECO:0000256" key="2">
    <source>
        <dbReference type="ARBA" id="ARBA00022980"/>
    </source>
</evidence>
<dbReference type="SUPFAM" id="SSF110324">
    <property type="entry name" value="Ribosomal L27 protein-like"/>
    <property type="match status" value="1"/>
</dbReference>
<dbReference type="PANTHER" id="PTHR15893:SF0">
    <property type="entry name" value="LARGE RIBOSOMAL SUBUNIT PROTEIN BL27M"/>
    <property type="match status" value="1"/>
</dbReference>
<organism evidence="6 7">
    <name type="scientific">Candidatus Magasanikbacteria bacterium RIFOXYB1_FULL_40_15</name>
    <dbReference type="NCBI Taxonomy" id="1798697"/>
    <lineage>
        <taxon>Bacteria</taxon>
        <taxon>Candidatus Magasanikiibacteriota</taxon>
    </lineage>
</organism>
<keyword evidence="2 5" id="KW-0689">Ribosomal protein</keyword>
<dbReference type="GO" id="GO:0006412">
    <property type="term" value="P:translation"/>
    <property type="evidence" value="ECO:0007669"/>
    <property type="project" value="UniProtKB-UniRule"/>
</dbReference>
<dbReference type="HAMAP" id="MF_00539">
    <property type="entry name" value="Ribosomal_bL27"/>
    <property type="match status" value="1"/>
</dbReference>
<name>A0A1F6NG90_9BACT</name>
<dbReference type="NCBIfam" id="TIGR00062">
    <property type="entry name" value="L27"/>
    <property type="match status" value="1"/>
</dbReference>
<comment type="caution">
    <text evidence="6">The sequence shown here is derived from an EMBL/GenBank/DDBJ whole genome shotgun (WGS) entry which is preliminary data.</text>
</comment>
<gene>
    <name evidence="5" type="primary">rpmA</name>
    <name evidence="6" type="ORF">A2373_02590</name>
</gene>
<dbReference type="EMBL" id="MFQS01000027">
    <property type="protein sequence ID" value="OGH82875.1"/>
    <property type="molecule type" value="Genomic_DNA"/>
</dbReference>
<dbReference type="InterPro" id="IPR018261">
    <property type="entry name" value="Ribosomal_bL27_CS"/>
</dbReference>
<dbReference type="Pfam" id="PF01016">
    <property type="entry name" value="Ribosomal_L27"/>
    <property type="match status" value="1"/>
</dbReference>
<keyword evidence="3 5" id="KW-0687">Ribonucleoprotein</keyword>
<evidence type="ECO:0000256" key="4">
    <source>
        <dbReference type="ARBA" id="ARBA00035175"/>
    </source>
</evidence>
<evidence type="ECO:0000256" key="1">
    <source>
        <dbReference type="ARBA" id="ARBA00010797"/>
    </source>
</evidence>
<reference evidence="6 7" key="1">
    <citation type="journal article" date="2016" name="Nat. Commun.">
        <title>Thousands of microbial genomes shed light on interconnected biogeochemical processes in an aquifer system.</title>
        <authorList>
            <person name="Anantharaman K."/>
            <person name="Brown C.T."/>
            <person name="Hug L.A."/>
            <person name="Sharon I."/>
            <person name="Castelle C.J."/>
            <person name="Probst A.J."/>
            <person name="Thomas B.C."/>
            <person name="Singh A."/>
            <person name="Wilkins M.J."/>
            <person name="Karaoz U."/>
            <person name="Brodie E.L."/>
            <person name="Williams K.H."/>
            <person name="Hubbard S.S."/>
            <person name="Banfield J.F."/>
        </authorList>
    </citation>
    <scope>NUCLEOTIDE SEQUENCE [LARGE SCALE GENOMIC DNA]</scope>
</reference>
<dbReference type="PROSITE" id="PS00831">
    <property type="entry name" value="RIBOSOMAL_L27"/>
    <property type="match status" value="1"/>
</dbReference>
<evidence type="ECO:0000256" key="5">
    <source>
        <dbReference type="HAMAP-Rule" id="MF_00539"/>
    </source>
</evidence>
<dbReference type="Proteomes" id="UP000176300">
    <property type="component" value="Unassembled WGS sequence"/>
</dbReference>
<dbReference type="GO" id="GO:0003735">
    <property type="term" value="F:structural constituent of ribosome"/>
    <property type="evidence" value="ECO:0007669"/>
    <property type="project" value="InterPro"/>
</dbReference>
<dbReference type="FunFam" id="2.40.50.100:FF:000020">
    <property type="entry name" value="50S ribosomal protein L27"/>
    <property type="match status" value="1"/>
</dbReference>
<evidence type="ECO:0000256" key="3">
    <source>
        <dbReference type="ARBA" id="ARBA00023274"/>
    </source>
</evidence>
<evidence type="ECO:0000313" key="6">
    <source>
        <dbReference type="EMBL" id="OGH82875.1"/>
    </source>
</evidence>
<dbReference type="InterPro" id="IPR001684">
    <property type="entry name" value="Ribosomal_bL27"/>
</dbReference>
<dbReference type="PANTHER" id="PTHR15893">
    <property type="entry name" value="RIBOSOMAL PROTEIN L27"/>
    <property type="match status" value="1"/>
</dbReference>
<accession>A0A1F6NG90</accession>
<dbReference type="Gene3D" id="2.40.50.100">
    <property type="match status" value="1"/>
</dbReference>
<dbReference type="GO" id="GO:0022625">
    <property type="term" value="C:cytosolic large ribosomal subunit"/>
    <property type="evidence" value="ECO:0007669"/>
    <property type="project" value="TreeGrafter"/>
</dbReference>
<protein>
    <recommendedName>
        <fullName evidence="4 5">Large ribosomal subunit protein bL27</fullName>
    </recommendedName>
</protein>
<dbReference type="STRING" id="1798697.A2373_02590"/>
<sequence length="108" mass="11631">MAHKKAGGSTRLGRDSNPQYLGVKVGDGETVQAGAVIARQRGTRIHPGKNVKKGKDDTLFAAIAGKIKFSHKKKAHFDGSMKMATYANVLPAVAKQSKKTEKVVKKEE</sequence>
<evidence type="ECO:0000313" key="7">
    <source>
        <dbReference type="Proteomes" id="UP000176300"/>
    </source>
</evidence>
<dbReference type="AlphaFoldDB" id="A0A1F6NG90"/>
<dbReference type="PRINTS" id="PR00063">
    <property type="entry name" value="RIBOSOMALL27"/>
</dbReference>
<comment type="similarity">
    <text evidence="1 5">Belongs to the bacterial ribosomal protein bL27 family.</text>
</comment>